<dbReference type="FunFam" id="3.40.50.1820:FF:000145">
    <property type="entry name" value="Pigment biosynthesis protein"/>
    <property type="match status" value="1"/>
</dbReference>
<sequence length="428" mass="48317">MSSHATPGTTASGEEGNTPHHWIMGNKAFKHRMEHHDGIKALWETKWKLPCSKSLYPFHDGAYEDFEPIFEELIKNKINDACSKEYTNAFLATAKRLIATAAATATIESKTTEAAALYLRACAICRIARFPYITGFPKVNDAVKWKMWEMQKSAYLKAGELWMSPVEEVMVKHRHAEGQDRKEIPVYVRVPKMVHIREGDAKLPVVVLMTGLDGYRPDNTVRCDEFLRRCWGVVVVEIPGTADCPADSADPKSPDRLWTSLLEWMGKDGRFDMNRVMVWGLSSGGYYAVRIAHTHKDQLAGCVAQGAGCHYFYDKKWLDKVDGHEYPFELTPAMAMKHGFQSVDEYKANAQKKFSLLEAGIIQKPSTRLLLVNGTLDGLMPIEDSMMLFEYGTPKEARFFPGALHMGYPMANGAVYPWMDEVMQSVKD</sequence>
<dbReference type="Proteomes" id="UP001278766">
    <property type="component" value="Unassembled WGS sequence"/>
</dbReference>
<dbReference type="GeneID" id="87845532"/>
<name>A0AAE0LUF2_9PEZI</name>
<proteinExistence type="predicted"/>
<dbReference type="EMBL" id="JAUEPN010000002">
    <property type="protein sequence ID" value="KAK3298141.1"/>
    <property type="molecule type" value="Genomic_DNA"/>
</dbReference>
<evidence type="ECO:0000313" key="3">
    <source>
        <dbReference type="EMBL" id="KAK3298141.1"/>
    </source>
</evidence>
<comment type="caution">
    <text evidence="3">The sequence shown here is derived from an EMBL/GenBank/DDBJ whole genome shotgun (WGS) entry which is preliminary data.</text>
</comment>
<feature type="region of interest" description="Disordered" evidence="1">
    <location>
        <begin position="1"/>
        <end position="21"/>
    </location>
</feature>
<evidence type="ECO:0000313" key="4">
    <source>
        <dbReference type="Proteomes" id="UP001278766"/>
    </source>
</evidence>
<protein>
    <submittedName>
        <fullName evidence="3">Alpha/Beta hydrolase protein</fullName>
    </submittedName>
</protein>
<dbReference type="PANTHER" id="PTHR22946:SF12">
    <property type="entry name" value="CONIDIAL PIGMENT BIOSYNTHESIS PROTEIN AYG1 (AFU_ORTHOLOGUE AFUA_2G17550)"/>
    <property type="match status" value="1"/>
</dbReference>
<feature type="compositionally biased region" description="Polar residues" evidence="1">
    <location>
        <begin position="1"/>
        <end position="12"/>
    </location>
</feature>
<keyword evidence="3" id="KW-0378">Hydrolase</keyword>
<dbReference type="InterPro" id="IPR050261">
    <property type="entry name" value="FrsA_esterase"/>
</dbReference>
<dbReference type="Gene3D" id="3.40.50.1820">
    <property type="entry name" value="alpha/beta hydrolase"/>
    <property type="match status" value="1"/>
</dbReference>
<accession>A0AAE0LUF2</accession>
<evidence type="ECO:0000259" key="2">
    <source>
        <dbReference type="Pfam" id="PF00326"/>
    </source>
</evidence>
<dbReference type="GO" id="GO:0016787">
    <property type="term" value="F:hydrolase activity"/>
    <property type="evidence" value="ECO:0007669"/>
    <property type="project" value="UniProtKB-KW"/>
</dbReference>
<keyword evidence="4" id="KW-1185">Reference proteome</keyword>
<dbReference type="InterPro" id="IPR001375">
    <property type="entry name" value="Peptidase_S9_cat"/>
</dbReference>
<feature type="domain" description="Peptidase S9 prolyl oligopeptidase catalytic" evidence="2">
    <location>
        <begin position="262"/>
        <end position="405"/>
    </location>
</feature>
<organism evidence="3 4">
    <name type="scientific">Chaetomium fimeti</name>
    <dbReference type="NCBI Taxonomy" id="1854472"/>
    <lineage>
        <taxon>Eukaryota</taxon>
        <taxon>Fungi</taxon>
        <taxon>Dikarya</taxon>
        <taxon>Ascomycota</taxon>
        <taxon>Pezizomycotina</taxon>
        <taxon>Sordariomycetes</taxon>
        <taxon>Sordariomycetidae</taxon>
        <taxon>Sordariales</taxon>
        <taxon>Chaetomiaceae</taxon>
        <taxon>Chaetomium</taxon>
    </lineage>
</organism>
<dbReference type="AlphaFoldDB" id="A0AAE0LUF2"/>
<dbReference type="RefSeq" id="XP_062661655.1">
    <property type="nucleotide sequence ID" value="XM_062808584.1"/>
</dbReference>
<dbReference type="PANTHER" id="PTHR22946">
    <property type="entry name" value="DIENELACTONE HYDROLASE DOMAIN-CONTAINING PROTEIN-RELATED"/>
    <property type="match status" value="1"/>
</dbReference>
<reference evidence="3" key="2">
    <citation type="submission" date="2023-06" db="EMBL/GenBank/DDBJ databases">
        <authorList>
            <consortium name="Lawrence Berkeley National Laboratory"/>
            <person name="Haridas S."/>
            <person name="Hensen N."/>
            <person name="Bonometti L."/>
            <person name="Westerberg I."/>
            <person name="Brannstrom I.O."/>
            <person name="Guillou S."/>
            <person name="Cros-Aarteil S."/>
            <person name="Calhoun S."/>
            <person name="Kuo A."/>
            <person name="Mondo S."/>
            <person name="Pangilinan J."/>
            <person name="Riley R."/>
            <person name="Labutti K."/>
            <person name="Andreopoulos B."/>
            <person name="Lipzen A."/>
            <person name="Chen C."/>
            <person name="Yanf M."/>
            <person name="Daum C."/>
            <person name="Ng V."/>
            <person name="Clum A."/>
            <person name="Steindorff A."/>
            <person name="Ohm R."/>
            <person name="Martin F."/>
            <person name="Silar P."/>
            <person name="Natvig D."/>
            <person name="Lalanne C."/>
            <person name="Gautier V."/>
            <person name="Ament-Velasquez S.L."/>
            <person name="Kruys A."/>
            <person name="Hutchinson M.I."/>
            <person name="Powell A.J."/>
            <person name="Barry K."/>
            <person name="Miller A.N."/>
            <person name="Grigoriev I.V."/>
            <person name="Debuchy R."/>
            <person name="Gladieux P."/>
            <person name="Thoren M.H."/>
            <person name="Johannesson H."/>
        </authorList>
    </citation>
    <scope>NUCLEOTIDE SEQUENCE</scope>
    <source>
        <strain evidence="3">CBS 168.71</strain>
    </source>
</reference>
<reference evidence="3" key="1">
    <citation type="journal article" date="2023" name="Mol. Phylogenet. Evol.">
        <title>Genome-scale phylogeny and comparative genomics of the fungal order Sordariales.</title>
        <authorList>
            <person name="Hensen N."/>
            <person name="Bonometti L."/>
            <person name="Westerberg I."/>
            <person name="Brannstrom I.O."/>
            <person name="Guillou S."/>
            <person name="Cros-Aarteil S."/>
            <person name="Calhoun S."/>
            <person name="Haridas S."/>
            <person name="Kuo A."/>
            <person name="Mondo S."/>
            <person name="Pangilinan J."/>
            <person name="Riley R."/>
            <person name="LaButti K."/>
            <person name="Andreopoulos B."/>
            <person name="Lipzen A."/>
            <person name="Chen C."/>
            <person name="Yan M."/>
            <person name="Daum C."/>
            <person name="Ng V."/>
            <person name="Clum A."/>
            <person name="Steindorff A."/>
            <person name="Ohm R.A."/>
            <person name="Martin F."/>
            <person name="Silar P."/>
            <person name="Natvig D.O."/>
            <person name="Lalanne C."/>
            <person name="Gautier V."/>
            <person name="Ament-Velasquez S.L."/>
            <person name="Kruys A."/>
            <person name="Hutchinson M.I."/>
            <person name="Powell A.J."/>
            <person name="Barry K."/>
            <person name="Miller A.N."/>
            <person name="Grigoriev I.V."/>
            <person name="Debuchy R."/>
            <person name="Gladieux P."/>
            <person name="Hiltunen Thoren M."/>
            <person name="Johannesson H."/>
        </authorList>
    </citation>
    <scope>NUCLEOTIDE SEQUENCE</scope>
    <source>
        <strain evidence="3">CBS 168.71</strain>
    </source>
</reference>
<dbReference type="SUPFAM" id="SSF53474">
    <property type="entry name" value="alpha/beta-Hydrolases"/>
    <property type="match status" value="1"/>
</dbReference>
<dbReference type="Pfam" id="PF00326">
    <property type="entry name" value="Peptidase_S9"/>
    <property type="match status" value="1"/>
</dbReference>
<evidence type="ECO:0000256" key="1">
    <source>
        <dbReference type="SAM" id="MobiDB-lite"/>
    </source>
</evidence>
<dbReference type="InterPro" id="IPR029058">
    <property type="entry name" value="AB_hydrolase_fold"/>
</dbReference>
<gene>
    <name evidence="3" type="ORF">B0H64DRAFT_65946</name>
</gene>